<sequence>MIYAILGTAFGGLGAIVCLFLGAPVLVALSVYIGTGLLCCLLGIALAGLCLWRNPDQDDGRFPEGMQ</sequence>
<keyword evidence="1" id="KW-1133">Transmembrane helix</keyword>
<dbReference type="RefSeq" id="WP_012177532.1">
    <property type="nucleotide sequence ID" value="NC_009952.1"/>
</dbReference>
<dbReference type="HOGENOM" id="CLU_2805563_0_0_5"/>
<evidence type="ECO:0000313" key="2">
    <source>
        <dbReference type="EMBL" id="ABV92599.1"/>
    </source>
</evidence>
<organism evidence="2 3">
    <name type="scientific">Dinoroseobacter shibae (strain DSM 16493 / NCIMB 14021 / DFL 12)</name>
    <dbReference type="NCBI Taxonomy" id="398580"/>
    <lineage>
        <taxon>Bacteria</taxon>
        <taxon>Pseudomonadati</taxon>
        <taxon>Pseudomonadota</taxon>
        <taxon>Alphaproteobacteria</taxon>
        <taxon>Rhodobacterales</taxon>
        <taxon>Roseobacteraceae</taxon>
        <taxon>Dinoroseobacter</taxon>
    </lineage>
</organism>
<name>A8LRE9_DINSH</name>
<feature type="transmembrane region" description="Helical" evidence="1">
    <location>
        <begin position="29"/>
        <end position="52"/>
    </location>
</feature>
<gene>
    <name evidence="2" type="ordered locus">Dshi_0854</name>
</gene>
<dbReference type="KEGG" id="dsh:Dshi_0854"/>
<evidence type="ECO:0000313" key="3">
    <source>
        <dbReference type="Proteomes" id="UP000006833"/>
    </source>
</evidence>
<evidence type="ECO:0000256" key="1">
    <source>
        <dbReference type="SAM" id="Phobius"/>
    </source>
</evidence>
<keyword evidence="3" id="KW-1185">Reference proteome</keyword>
<protein>
    <submittedName>
        <fullName evidence="2">Uncharacterized protein</fullName>
    </submittedName>
</protein>
<dbReference type="STRING" id="398580.Dshi_0854"/>
<keyword evidence="1" id="KW-0812">Transmembrane</keyword>
<proteinExistence type="predicted"/>
<dbReference type="AlphaFoldDB" id="A8LRE9"/>
<reference evidence="3" key="1">
    <citation type="journal article" date="2010" name="ISME J.">
        <title>The complete genome sequence of the algal symbiont Dinoroseobacter shibae: a hitchhiker's guide to life in the sea.</title>
        <authorList>
            <person name="Wagner-Dobler I."/>
            <person name="Ballhausen B."/>
            <person name="Berger M."/>
            <person name="Brinkhoff T."/>
            <person name="Buchholz I."/>
            <person name="Bunk B."/>
            <person name="Cypionka H."/>
            <person name="Daniel R."/>
            <person name="Drepper T."/>
            <person name="Gerdts G."/>
            <person name="Hahnke S."/>
            <person name="Han C."/>
            <person name="Jahn D."/>
            <person name="Kalhoefer D."/>
            <person name="Kiss H."/>
            <person name="Klenk H.P."/>
            <person name="Kyrpides N."/>
            <person name="Liebl W."/>
            <person name="Liesegang H."/>
            <person name="Meincke L."/>
            <person name="Pati A."/>
            <person name="Petersen J."/>
            <person name="Piekarski T."/>
            <person name="Pommerenke C."/>
            <person name="Pradella S."/>
            <person name="Pukall R."/>
            <person name="Rabus R."/>
            <person name="Stackebrandt E."/>
            <person name="Thole S."/>
            <person name="Thompson L."/>
            <person name="Tielen P."/>
            <person name="Tomasch J."/>
            <person name="von Jan M."/>
            <person name="Wanphrut N."/>
            <person name="Wichels A."/>
            <person name="Zech H."/>
            <person name="Simon M."/>
        </authorList>
    </citation>
    <scope>NUCLEOTIDE SEQUENCE [LARGE SCALE GENOMIC DNA]</scope>
    <source>
        <strain evidence="3">DSM 16493 / NCIMB 14021 / DFL 12</strain>
    </source>
</reference>
<dbReference type="Proteomes" id="UP000006833">
    <property type="component" value="Chromosome"/>
</dbReference>
<accession>A8LRE9</accession>
<keyword evidence="1" id="KW-0472">Membrane</keyword>
<dbReference type="EMBL" id="CP000830">
    <property type="protein sequence ID" value="ABV92599.1"/>
    <property type="molecule type" value="Genomic_DNA"/>
</dbReference>
<feature type="transmembrane region" description="Helical" evidence="1">
    <location>
        <begin position="5"/>
        <end position="23"/>
    </location>
</feature>